<reference evidence="7 8" key="1">
    <citation type="journal article" date="2019" name="Int. J. Syst. Evol. Microbiol.">
        <title>The Global Catalogue of Microorganisms (GCM) 10K type strain sequencing project: providing services to taxonomists for standard genome sequencing and annotation.</title>
        <authorList>
            <consortium name="The Broad Institute Genomics Platform"/>
            <consortium name="The Broad Institute Genome Sequencing Center for Infectious Disease"/>
            <person name="Wu L."/>
            <person name="Ma J."/>
        </authorList>
    </citation>
    <scope>NUCLEOTIDE SEQUENCE [LARGE SCALE GENOMIC DNA]</scope>
    <source>
        <strain evidence="7 8">JCM 16009</strain>
    </source>
</reference>
<accession>A0ABN2NR04</accession>
<dbReference type="SUPFAM" id="SSF55718">
    <property type="entry name" value="SCP-like"/>
    <property type="match status" value="1"/>
</dbReference>
<dbReference type="Gene3D" id="1.25.40.880">
    <property type="entry name" value="Alkyl sulfatase, dimerisation domain"/>
    <property type="match status" value="1"/>
</dbReference>
<gene>
    <name evidence="7" type="ORF">GCM10009836_70420</name>
</gene>
<dbReference type="EMBL" id="BAAAQK010000028">
    <property type="protein sequence ID" value="GAA1878931.1"/>
    <property type="molecule type" value="Genomic_DNA"/>
</dbReference>
<dbReference type="PANTHER" id="PTHR43223:SF1">
    <property type="entry name" value="ALKYL_ARYL-SULFATASE BDS1"/>
    <property type="match status" value="1"/>
</dbReference>
<evidence type="ECO:0000256" key="2">
    <source>
        <dbReference type="ARBA" id="ARBA00022801"/>
    </source>
</evidence>
<dbReference type="SMART" id="SM00849">
    <property type="entry name" value="Lactamase_B"/>
    <property type="match status" value="1"/>
</dbReference>
<dbReference type="Pfam" id="PF14864">
    <property type="entry name" value="Alkyl_sulf_C"/>
    <property type="match status" value="1"/>
</dbReference>
<dbReference type="Gene3D" id="3.60.15.30">
    <property type="entry name" value="Metallo-beta-lactamase domain"/>
    <property type="match status" value="1"/>
</dbReference>
<evidence type="ECO:0000256" key="4">
    <source>
        <dbReference type="ARBA" id="ARBA00033751"/>
    </source>
</evidence>
<dbReference type="InterPro" id="IPR044097">
    <property type="entry name" value="Bds1/SdsA1_MBL-fold"/>
</dbReference>
<dbReference type="RefSeq" id="WP_344427479.1">
    <property type="nucleotide sequence ID" value="NZ_BAAAQK010000028.1"/>
</dbReference>
<proteinExistence type="inferred from homology"/>
<feature type="region of interest" description="Disordered" evidence="5">
    <location>
        <begin position="1"/>
        <end position="33"/>
    </location>
</feature>
<feature type="compositionally biased region" description="Low complexity" evidence="5">
    <location>
        <begin position="1"/>
        <end position="17"/>
    </location>
</feature>
<dbReference type="InterPro" id="IPR052195">
    <property type="entry name" value="Bact_Alkyl/Aryl-Sulfatase"/>
</dbReference>
<dbReference type="CDD" id="cd07710">
    <property type="entry name" value="arylsulfatase_Sdsa1-like_MBL-fold"/>
    <property type="match status" value="1"/>
</dbReference>
<dbReference type="InterPro" id="IPR029229">
    <property type="entry name" value="Alkyl_sulf_C"/>
</dbReference>
<evidence type="ECO:0000256" key="1">
    <source>
        <dbReference type="ARBA" id="ARBA00022723"/>
    </source>
</evidence>
<keyword evidence="1" id="KW-0479">Metal-binding</keyword>
<evidence type="ECO:0000259" key="6">
    <source>
        <dbReference type="SMART" id="SM00849"/>
    </source>
</evidence>
<feature type="domain" description="Metallo-beta-lactamase" evidence="6">
    <location>
        <begin position="98"/>
        <end position="320"/>
    </location>
</feature>
<dbReference type="InterPro" id="IPR029228">
    <property type="entry name" value="Alkyl_sulf_dimr"/>
</dbReference>
<dbReference type="Proteomes" id="UP001500449">
    <property type="component" value="Unassembled WGS sequence"/>
</dbReference>
<organism evidence="7 8">
    <name type="scientific">Pseudonocardia ailaonensis</name>
    <dbReference type="NCBI Taxonomy" id="367279"/>
    <lineage>
        <taxon>Bacteria</taxon>
        <taxon>Bacillati</taxon>
        <taxon>Actinomycetota</taxon>
        <taxon>Actinomycetes</taxon>
        <taxon>Pseudonocardiales</taxon>
        <taxon>Pseudonocardiaceae</taxon>
        <taxon>Pseudonocardia</taxon>
    </lineage>
</organism>
<evidence type="ECO:0000313" key="7">
    <source>
        <dbReference type="EMBL" id="GAA1878931.1"/>
    </source>
</evidence>
<sequence>MVKSEATQGATAAHAAGLPWSDEQDHEDATRGFVGRSDDRRIRTADGRVAWDLDAYAFLSEECPPTANPSLWRQSRLLVHDGLFEVTDGLYQVRGYDVSVVSFIESDNGVIVVDPLISTETAAAALALYRAHRGDRPVVAVVYSHSHADHFGGVRGVTTEQDVAEGKVQVIAPSGFMEHAVGEVLVAGAAMGRRSQYMFGLMLDTSPTGQIGSGLGQRPSAGEAALIPPTVDIDHTGQELVIDGVRLVFQITPGTEAPSEMNFYLPDLRALCMAENTSHTLHNILTIRGAFVRDSRAWADYITESIDLFGGDLDLVFASHHWPTWGRERSVEFLALQRDLYSYLHDQTVRLINQGYVGAEIAETLVLPPAVEAAWHTRGYYGSVSHNVKAIYQRYLGWYDGNPAHLWQHPPVAAAQRYVRAMGGPAAAMALAEAAFAEGDYRWAAEVLDRILFDDETNEKARALQADTFERIGHAQENGTWRNAFLSGAQELRQGVHQRAGGSSAMASAMTIEQLFLSIALRVDGPRAWDEHIVLAWTFTETGRTYLTELRNGTLVHRWCAEPPAGATTLQLTKRALLMLIGGAVDPATAVEKGFVTVEGSVERLERLLAVLTPNNPQFAIVTPRPPLTT</sequence>
<evidence type="ECO:0000313" key="8">
    <source>
        <dbReference type="Proteomes" id="UP001500449"/>
    </source>
</evidence>
<keyword evidence="3" id="KW-0862">Zinc</keyword>
<dbReference type="InterPro" id="IPR038536">
    <property type="entry name" value="Alkyl/aryl-sulf_dimr_sf"/>
</dbReference>
<comment type="similarity">
    <text evidence="4">Belongs to the metallo-beta-lactamase superfamily. Type III sulfatase family.</text>
</comment>
<dbReference type="InterPro" id="IPR036527">
    <property type="entry name" value="SCP2_sterol-bd_dom_sf"/>
</dbReference>
<comment type="caution">
    <text evidence="7">The sequence shown here is derived from an EMBL/GenBank/DDBJ whole genome shotgun (WGS) entry which is preliminary data.</text>
</comment>
<evidence type="ECO:0000256" key="5">
    <source>
        <dbReference type="SAM" id="MobiDB-lite"/>
    </source>
</evidence>
<dbReference type="Pfam" id="PF00753">
    <property type="entry name" value="Lactamase_B"/>
    <property type="match status" value="1"/>
</dbReference>
<keyword evidence="8" id="KW-1185">Reference proteome</keyword>
<keyword evidence="2" id="KW-0378">Hydrolase</keyword>
<evidence type="ECO:0000256" key="3">
    <source>
        <dbReference type="ARBA" id="ARBA00022833"/>
    </source>
</evidence>
<dbReference type="Pfam" id="PF14863">
    <property type="entry name" value="Alkyl_sulf_dimr"/>
    <property type="match status" value="1"/>
</dbReference>
<protein>
    <submittedName>
        <fullName evidence="7">Alkyl sulfatase dimerization domain-containing protein</fullName>
    </submittedName>
</protein>
<dbReference type="PANTHER" id="PTHR43223">
    <property type="entry name" value="ALKYL/ARYL-SULFATASE"/>
    <property type="match status" value="1"/>
</dbReference>
<dbReference type="InterPro" id="IPR036866">
    <property type="entry name" value="RibonucZ/Hydroxyglut_hydro"/>
</dbReference>
<name>A0ABN2NR04_9PSEU</name>
<dbReference type="Gene3D" id="3.30.1050.10">
    <property type="entry name" value="SCP2 sterol-binding domain"/>
    <property type="match status" value="1"/>
</dbReference>
<dbReference type="SUPFAM" id="SSF56281">
    <property type="entry name" value="Metallo-hydrolase/oxidoreductase"/>
    <property type="match status" value="1"/>
</dbReference>
<dbReference type="InterPro" id="IPR001279">
    <property type="entry name" value="Metallo-B-lactamas"/>
</dbReference>